<protein>
    <recommendedName>
        <fullName evidence="1">FAR1 domain-containing protein</fullName>
    </recommendedName>
</protein>
<sequence>MCFGVEYGKSNSTVVDKVGVPKVGMIFESYEQLLCYYEIYAKQEGFAVFQRTSTEGEGDKIYKTLSCCREGQRASKSKNEFRLKPSAGINCKARINIIIGADGSCIINSLELSHNHTLSREKSRFYHCNRALNPYIKKNLS</sequence>
<name>A0AAF1AU98_DAUCS</name>
<feature type="domain" description="FAR1" evidence="1">
    <location>
        <begin position="36"/>
        <end position="119"/>
    </location>
</feature>
<proteinExistence type="predicted"/>
<dbReference type="InterPro" id="IPR004330">
    <property type="entry name" value="FAR1_DNA_bnd_dom"/>
</dbReference>
<accession>A0AAF1AU98</accession>
<evidence type="ECO:0000313" key="3">
    <source>
        <dbReference type="Proteomes" id="UP000077755"/>
    </source>
</evidence>
<dbReference type="AlphaFoldDB" id="A0AAF1AU98"/>
<keyword evidence="3" id="KW-1185">Reference proteome</keyword>
<dbReference type="EMBL" id="CP093345">
    <property type="protein sequence ID" value="WOG92505.1"/>
    <property type="molecule type" value="Genomic_DNA"/>
</dbReference>
<reference evidence="2" key="1">
    <citation type="journal article" date="2016" name="Nat. Genet.">
        <title>A high-quality carrot genome assembly provides new insights into carotenoid accumulation and asterid genome evolution.</title>
        <authorList>
            <person name="Iorizzo M."/>
            <person name="Ellison S."/>
            <person name="Senalik D."/>
            <person name="Zeng P."/>
            <person name="Satapoomin P."/>
            <person name="Huang J."/>
            <person name="Bowman M."/>
            <person name="Iovene M."/>
            <person name="Sanseverino W."/>
            <person name="Cavagnaro P."/>
            <person name="Yildiz M."/>
            <person name="Macko-Podgorni A."/>
            <person name="Moranska E."/>
            <person name="Grzebelus E."/>
            <person name="Grzebelus D."/>
            <person name="Ashrafi H."/>
            <person name="Zheng Z."/>
            <person name="Cheng S."/>
            <person name="Spooner D."/>
            <person name="Van Deynze A."/>
            <person name="Simon P."/>
        </authorList>
    </citation>
    <scope>NUCLEOTIDE SEQUENCE</scope>
    <source>
        <tissue evidence="2">Leaf</tissue>
    </source>
</reference>
<dbReference type="Pfam" id="PF03101">
    <property type="entry name" value="FAR1"/>
    <property type="match status" value="1"/>
</dbReference>
<reference evidence="2" key="2">
    <citation type="submission" date="2022-03" db="EMBL/GenBank/DDBJ databases">
        <title>Draft title - Genomic analysis of global carrot germplasm unveils the trajectory of domestication and the origin of high carotenoid orange carrot.</title>
        <authorList>
            <person name="Iorizzo M."/>
            <person name="Ellison S."/>
            <person name="Senalik D."/>
            <person name="Macko-Podgorni A."/>
            <person name="Grzebelus D."/>
            <person name="Bostan H."/>
            <person name="Rolling W."/>
            <person name="Curaba J."/>
            <person name="Simon P."/>
        </authorList>
    </citation>
    <scope>NUCLEOTIDE SEQUENCE</scope>
    <source>
        <tissue evidence="2">Leaf</tissue>
    </source>
</reference>
<evidence type="ECO:0000259" key="1">
    <source>
        <dbReference type="Pfam" id="PF03101"/>
    </source>
</evidence>
<evidence type="ECO:0000313" key="2">
    <source>
        <dbReference type="EMBL" id="WOG92505.1"/>
    </source>
</evidence>
<organism evidence="2 3">
    <name type="scientific">Daucus carota subsp. sativus</name>
    <name type="common">Carrot</name>
    <dbReference type="NCBI Taxonomy" id="79200"/>
    <lineage>
        <taxon>Eukaryota</taxon>
        <taxon>Viridiplantae</taxon>
        <taxon>Streptophyta</taxon>
        <taxon>Embryophyta</taxon>
        <taxon>Tracheophyta</taxon>
        <taxon>Spermatophyta</taxon>
        <taxon>Magnoliopsida</taxon>
        <taxon>eudicotyledons</taxon>
        <taxon>Gunneridae</taxon>
        <taxon>Pentapetalae</taxon>
        <taxon>asterids</taxon>
        <taxon>campanulids</taxon>
        <taxon>Apiales</taxon>
        <taxon>Apiaceae</taxon>
        <taxon>Apioideae</taxon>
        <taxon>Scandiceae</taxon>
        <taxon>Daucinae</taxon>
        <taxon>Daucus</taxon>
        <taxon>Daucus sect. Daucus</taxon>
    </lineage>
</organism>
<dbReference type="Proteomes" id="UP000077755">
    <property type="component" value="Chromosome 3"/>
</dbReference>
<gene>
    <name evidence="2" type="ORF">DCAR_0311774</name>
</gene>
<dbReference type="PANTHER" id="PTHR46328:SF35">
    <property type="entry name" value="PROTEIN FAR1-RELATED SEQUENCE 5-LIKE"/>
    <property type="match status" value="1"/>
</dbReference>
<dbReference type="PANTHER" id="PTHR46328">
    <property type="entry name" value="FAR-RED IMPAIRED RESPONSIVE (FAR1) FAMILY PROTEIN-RELATED"/>
    <property type="match status" value="1"/>
</dbReference>